<name>A0A0K0F1M1_STRVS</name>
<organism evidence="1 2">
    <name type="scientific">Strongyloides venezuelensis</name>
    <name type="common">Threadworm</name>
    <dbReference type="NCBI Taxonomy" id="75913"/>
    <lineage>
        <taxon>Eukaryota</taxon>
        <taxon>Metazoa</taxon>
        <taxon>Ecdysozoa</taxon>
        <taxon>Nematoda</taxon>
        <taxon>Chromadorea</taxon>
        <taxon>Rhabditida</taxon>
        <taxon>Tylenchina</taxon>
        <taxon>Panagrolaimomorpha</taxon>
        <taxon>Strongyloidoidea</taxon>
        <taxon>Strongyloididae</taxon>
        <taxon>Strongyloides</taxon>
    </lineage>
</organism>
<proteinExistence type="predicted"/>
<reference evidence="1" key="1">
    <citation type="submission" date="2014-07" db="EMBL/GenBank/DDBJ databases">
        <authorList>
            <person name="Martin A.A"/>
            <person name="De Silva N."/>
        </authorList>
    </citation>
    <scope>NUCLEOTIDE SEQUENCE</scope>
</reference>
<dbReference type="AlphaFoldDB" id="A0A0K0F1M1"/>
<sequence>MMRWDQIEKEKFNNSTEERYHFFPMLKNSLQEIRELCDILNIIIEECLTTSVIQDCLTNENLMFVDQELGQTCTYLHKNIFNTDYKCMRNIILRKPECYKMIRGRNLPGLNPLIKCKRQTAFYECIHDDIKQNCGEKGLRILDDTIFNYGCKHPKKILFSTSSKDEPLFSDTGNKHLTFNVAYKIDNSYIITKYGDSITKGNKFYYKISNDCTHYNLMKSRSCTSNIVYEWRETIINAKNPMTISIFSFSYDELLNMCDNYANIFLCSGLENILSCTDDSNVRFIRDNLAYSCSPNNISEFLKSFICIKKIINDNNGNCKKFITGRLLPGEDQRKCKGIVQFYDCISNDIKRNCGENGKQQLWKYLNEYGCL</sequence>
<keyword evidence="1" id="KW-1185">Reference proteome</keyword>
<dbReference type="Proteomes" id="UP000035680">
    <property type="component" value="Unassembled WGS sequence"/>
</dbReference>
<dbReference type="WBParaSite" id="SVE_0269600.1">
    <property type="protein sequence ID" value="SVE_0269600.1"/>
    <property type="gene ID" value="SVE_0269600"/>
</dbReference>
<evidence type="ECO:0000313" key="1">
    <source>
        <dbReference type="Proteomes" id="UP000035680"/>
    </source>
</evidence>
<reference evidence="2" key="2">
    <citation type="submission" date="2015-08" db="UniProtKB">
        <authorList>
            <consortium name="WormBaseParasite"/>
        </authorList>
    </citation>
    <scope>IDENTIFICATION</scope>
</reference>
<protein>
    <submittedName>
        <fullName evidence="2">DUF19 domain-containing protein</fullName>
    </submittedName>
</protein>
<evidence type="ECO:0000313" key="2">
    <source>
        <dbReference type="WBParaSite" id="SVE_0269600.1"/>
    </source>
</evidence>
<accession>A0A0K0F1M1</accession>